<organism evidence="2 3">
    <name type="scientific">Durusdinium trenchii</name>
    <dbReference type="NCBI Taxonomy" id="1381693"/>
    <lineage>
        <taxon>Eukaryota</taxon>
        <taxon>Sar</taxon>
        <taxon>Alveolata</taxon>
        <taxon>Dinophyceae</taxon>
        <taxon>Suessiales</taxon>
        <taxon>Symbiodiniaceae</taxon>
        <taxon>Durusdinium</taxon>
    </lineage>
</organism>
<dbReference type="Proteomes" id="UP001642464">
    <property type="component" value="Unassembled WGS sequence"/>
</dbReference>
<name>A0ABP0HPL7_9DINO</name>
<feature type="region of interest" description="Disordered" evidence="1">
    <location>
        <begin position="102"/>
        <end position="134"/>
    </location>
</feature>
<proteinExistence type="predicted"/>
<sequence>MACETDSLTLPGRREYIFLKQPIKRVCFQALIGVSSHRIDKIGDIDQRYKDAKKPQRPSPLAASVDAFCMVVYNSIAEPLPDRFVRVGPAKRSKRSALLKEVDSSGTDHWKGGTVFDSGDDPDDQDLTAFLEAN</sequence>
<protein>
    <submittedName>
        <fullName evidence="2">Uncharacterized protein</fullName>
    </submittedName>
</protein>
<keyword evidence="3" id="KW-1185">Reference proteome</keyword>
<evidence type="ECO:0000256" key="1">
    <source>
        <dbReference type="SAM" id="MobiDB-lite"/>
    </source>
</evidence>
<accession>A0ABP0HPL7</accession>
<reference evidence="2 3" key="1">
    <citation type="submission" date="2024-02" db="EMBL/GenBank/DDBJ databases">
        <authorList>
            <person name="Chen Y."/>
            <person name="Shah S."/>
            <person name="Dougan E. K."/>
            <person name="Thang M."/>
            <person name="Chan C."/>
        </authorList>
    </citation>
    <scope>NUCLEOTIDE SEQUENCE [LARGE SCALE GENOMIC DNA]</scope>
</reference>
<evidence type="ECO:0000313" key="2">
    <source>
        <dbReference type="EMBL" id="CAK8992085.1"/>
    </source>
</evidence>
<feature type="compositionally biased region" description="Basic and acidic residues" evidence="1">
    <location>
        <begin position="102"/>
        <end position="111"/>
    </location>
</feature>
<evidence type="ECO:0000313" key="3">
    <source>
        <dbReference type="Proteomes" id="UP001642464"/>
    </source>
</evidence>
<feature type="non-terminal residue" evidence="2">
    <location>
        <position position="134"/>
    </location>
</feature>
<dbReference type="EMBL" id="CAXAMM010001468">
    <property type="protein sequence ID" value="CAK8992085.1"/>
    <property type="molecule type" value="Genomic_DNA"/>
</dbReference>
<gene>
    <name evidence="2" type="ORF">SCF082_LOCUS2941</name>
</gene>
<comment type="caution">
    <text evidence="2">The sequence shown here is derived from an EMBL/GenBank/DDBJ whole genome shotgun (WGS) entry which is preliminary data.</text>
</comment>